<dbReference type="OrthoDB" id="6161701at2759"/>
<proteinExistence type="predicted"/>
<feature type="signal peptide" evidence="3">
    <location>
        <begin position="1"/>
        <end position="23"/>
    </location>
</feature>
<feature type="chain" id="PRO_5032299933" description="Ig-like domain-containing protein" evidence="3">
    <location>
        <begin position="24"/>
        <end position="254"/>
    </location>
</feature>
<keyword evidence="3" id="KW-0732">Signal</keyword>
<dbReference type="SMART" id="SM00409">
    <property type="entry name" value="IG"/>
    <property type="match status" value="1"/>
</dbReference>
<evidence type="ECO:0000313" key="6">
    <source>
        <dbReference type="Proteomes" id="UP000596742"/>
    </source>
</evidence>
<dbReference type="PROSITE" id="PS50835">
    <property type="entry name" value="IG_LIKE"/>
    <property type="match status" value="1"/>
</dbReference>
<dbReference type="InterPro" id="IPR013783">
    <property type="entry name" value="Ig-like_fold"/>
</dbReference>
<dbReference type="SUPFAM" id="SSF48726">
    <property type="entry name" value="Immunoglobulin"/>
    <property type="match status" value="1"/>
</dbReference>
<name>A0A8B6G137_MYTGA</name>
<dbReference type="InterPro" id="IPR007110">
    <property type="entry name" value="Ig-like_dom"/>
</dbReference>
<dbReference type="Gene3D" id="2.60.40.10">
    <property type="entry name" value="Immunoglobulins"/>
    <property type="match status" value="1"/>
</dbReference>
<reference evidence="5" key="1">
    <citation type="submission" date="2018-11" db="EMBL/GenBank/DDBJ databases">
        <authorList>
            <person name="Alioto T."/>
            <person name="Alioto T."/>
        </authorList>
    </citation>
    <scope>NUCLEOTIDE SEQUENCE</scope>
</reference>
<dbReference type="InterPro" id="IPR013098">
    <property type="entry name" value="Ig_I-set"/>
</dbReference>
<dbReference type="Pfam" id="PF07679">
    <property type="entry name" value="I-set"/>
    <property type="match status" value="1"/>
</dbReference>
<keyword evidence="1" id="KW-0175">Coiled coil</keyword>
<gene>
    <name evidence="5" type="ORF">MGAL_10B007457</name>
</gene>
<dbReference type="InterPro" id="IPR003599">
    <property type="entry name" value="Ig_sub"/>
</dbReference>
<evidence type="ECO:0000313" key="5">
    <source>
        <dbReference type="EMBL" id="VDI57234.1"/>
    </source>
</evidence>
<sequence length="254" mass="29069">MIQLHVWLFILQAFVLFNTLLSTADITANEDASVTLKCRVKDIMPNITELNWTRSVEGTSVIVSQYARGGNITSPNLVFEHVKWTDGGSYKCIVKNSSGTMQTVETRLFVNATNMHPCRCEFRRKLEHWGSKLIPNKTRQELLKELKSELQEMKKDLEVNKTTLSSSIRKRTSAPDKRKSSERIGLAGAAFICIVVGLVVLIDVLIIVKFLTNSITFKNYRKMEREVVKDKNIRVMKKRFEKSEWNNEIPESTA</sequence>
<feature type="coiled-coil region" evidence="1">
    <location>
        <begin position="136"/>
        <end position="163"/>
    </location>
</feature>
<keyword evidence="6" id="KW-1185">Reference proteome</keyword>
<evidence type="ECO:0000259" key="4">
    <source>
        <dbReference type="PROSITE" id="PS50835"/>
    </source>
</evidence>
<dbReference type="SMART" id="SM00408">
    <property type="entry name" value="IGc2"/>
    <property type="match status" value="1"/>
</dbReference>
<evidence type="ECO:0000256" key="3">
    <source>
        <dbReference type="SAM" id="SignalP"/>
    </source>
</evidence>
<organism evidence="5 6">
    <name type="scientific">Mytilus galloprovincialis</name>
    <name type="common">Mediterranean mussel</name>
    <dbReference type="NCBI Taxonomy" id="29158"/>
    <lineage>
        <taxon>Eukaryota</taxon>
        <taxon>Metazoa</taxon>
        <taxon>Spiralia</taxon>
        <taxon>Lophotrochozoa</taxon>
        <taxon>Mollusca</taxon>
        <taxon>Bivalvia</taxon>
        <taxon>Autobranchia</taxon>
        <taxon>Pteriomorphia</taxon>
        <taxon>Mytilida</taxon>
        <taxon>Mytiloidea</taxon>
        <taxon>Mytilidae</taxon>
        <taxon>Mytilinae</taxon>
        <taxon>Mytilus</taxon>
    </lineage>
</organism>
<keyword evidence="2" id="KW-0812">Transmembrane</keyword>
<protein>
    <recommendedName>
        <fullName evidence="4">Ig-like domain-containing protein</fullName>
    </recommendedName>
</protein>
<dbReference type="Proteomes" id="UP000596742">
    <property type="component" value="Unassembled WGS sequence"/>
</dbReference>
<comment type="caution">
    <text evidence="5">The sequence shown here is derived from an EMBL/GenBank/DDBJ whole genome shotgun (WGS) entry which is preliminary data.</text>
</comment>
<dbReference type="InterPro" id="IPR036179">
    <property type="entry name" value="Ig-like_dom_sf"/>
</dbReference>
<evidence type="ECO:0000256" key="1">
    <source>
        <dbReference type="SAM" id="Coils"/>
    </source>
</evidence>
<feature type="domain" description="Ig-like" evidence="4">
    <location>
        <begin position="12"/>
        <end position="109"/>
    </location>
</feature>
<accession>A0A8B6G137</accession>
<dbReference type="InterPro" id="IPR003598">
    <property type="entry name" value="Ig_sub2"/>
</dbReference>
<dbReference type="EMBL" id="UYJE01007719">
    <property type="protein sequence ID" value="VDI57234.1"/>
    <property type="molecule type" value="Genomic_DNA"/>
</dbReference>
<feature type="transmembrane region" description="Helical" evidence="2">
    <location>
        <begin position="184"/>
        <end position="212"/>
    </location>
</feature>
<dbReference type="AlphaFoldDB" id="A0A8B6G137"/>
<keyword evidence="2" id="KW-0472">Membrane</keyword>
<dbReference type="CDD" id="cd00096">
    <property type="entry name" value="Ig"/>
    <property type="match status" value="1"/>
</dbReference>
<evidence type="ECO:0000256" key="2">
    <source>
        <dbReference type="SAM" id="Phobius"/>
    </source>
</evidence>
<keyword evidence="2" id="KW-1133">Transmembrane helix</keyword>